<evidence type="ECO:0000313" key="1">
    <source>
        <dbReference type="EMBL" id="GIY79576.1"/>
    </source>
</evidence>
<reference evidence="1 2" key="1">
    <citation type="submission" date="2021-06" db="EMBL/GenBank/DDBJ databases">
        <title>Caerostris darwini draft genome.</title>
        <authorList>
            <person name="Kono N."/>
            <person name="Arakawa K."/>
        </authorList>
    </citation>
    <scope>NUCLEOTIDE SEQUENCE [LARGE SCALE GENOMIC DNA]</scope>
</reference>
<evidence type="ECO:0000313" key="2">
    <source>
        <dbReference type="Proteomes" id="UP001054837"/>
    </source>
</evidence>
<gene>
    <name evidence="1" type="ORF">CDAR_614161</name>
</gene>
<dbReference type="EMBL" id="BPLQ01014423">
    <property type="protein sequence ID" value="GIY79576.1"/>
    <property type="molecule type" value="Genomic_DNA"/>
</dbReference>
<organism evidence="1 2">
    <name type="scientific">Caerostris darwini</name>
    <dbReference type="NCBI Taxonomy" id="1538125"/>
    <lineage>
        <taxon>Eukaryota</taxon>
        <taxon>Metazoa</taxon>
        <taxon>Ecdysozoa</taxon>
        <taxon>Arthropoda</taxon>
        <taxon>Chelicerata</taxon>
        <taxon>Arachnida</taxon>
        <taxon>Araneae</taxon>
        <taxon>Araneomorphae</taxon>
        <taxon>Entelegynae</taxon>
        <taxon>Araneoidea</taxon>
        <taxon>Araneidae</taxon>
        <taxon>Caerostris</taxon>
    </lineage>
</organism>
<proteinExistence type="predicted"/>
<protein>
    <submittedName>
        <fullName evidence="1">Uncharacterized protein</fullName>
    </submittedName>
</protein>
<keyword evidence="2" id="KW-1185">Reference proteome</keyword>
<accession>A0AAV4WCB0</accession>
<dbReference type="AlphaFoldDB" id="A0AAV4WCB0"/>
<dbReference type="Proteomes" id="UP001054837">
    <property type="component" value="Unassembled WGS sequence"/>
</dbReference>
<sequence>MCFIYLETNLPTKLMGSDSRLTIPLRVAKAGQQLFGNPSWRRIFTPHLMTASFHFVTARFGEHLFLSVLELGETWSCSTTGKICWGGEIMMNKACLTKTEGR</sequence>
<name>A0AAV4WCB0_9ARAC</name>
<comment type="caution">
    <text evidence="1">The sequence shown here is derived from an EMBL/GenBank/DDBJ whole genome shotgun (WGS) entry which is preliminary data.</text>
</comment>